<keyword evidence="2" id="KW-0472">Membrane</keyword>
<proteinExistence type="predicted"/>
<evidence type="ECO:0000256" key="1">
    <source>
        <dbReference type="SAM" id="MobiDB-lite"/>
    </source>
</evidence>
<dbReference type="RefSeq" id="WP_344453869.1">
    <property type="nucleotide sequence ID" value="NZ_BAAATZ010000025.1"/>
</dbReference>
<accession>A0ABN3UI21</accession>
<feature type="region of interest" description="Disordered" evidence="1">
    <location>
        <begin position="1"/>
        <end position="152"/>
    </location>
</feature>
<evidence type="ECO:0000256" key="2">
    <source>
        <dbReference type="SAM" id="Phobius"/>
    </source>
</evidence>
<keyword evidence="2" id="KW-0812">Transmembrane</keyword>
<dbReference type="Proteomes" id="UP001501842">
    <property type="component" value="Unassembled WGS sequence"/>
</dbReference>
<name>A0ABN3UI21_9ACTN</name>
<keyword evidence="2" id="KW-1133">Transmembrane helix</keyword>
<dbReference type="EMBL" id="BAAATZ010000025">
    <property type="protein sequence ID" value="GAA2733216.1"/>
    <property type="molecule type" value="Genomic_DNA"/>
</dbReference>
<reference evidence="3 4" key="1">
    <citation type="journal article" date="2019" name="Int. J. Syst. Evol. Microbiol.">
        <title>The Global Catalogue of Microorganisms (GCM) 10K type strain sequencing project: providing services to taxonomists for standard genome sequencing and annotation.</title>
        <authorList>
            <consortium name="The Broad Institute Genomics Platform"/>
            <consortium name="The Broad Institute Genome Sequencing Center for Infectious Disease"/>
            <person name="Wu L."/>
            <person name="Ma J."/>
        </authorList>
    </citation>
    <scope>NUCLEOTIDE SEQUENCE [LARGE SCALE GENOMIC DNA]</scope>
    <source>
        <strain evidence="3 4">JCM 8201</strain>
    </source>
</reference>
<protein>
    <submittedName>
        <fullName evidence="3">Uncharacterized protein</fullName>
    </submittedName>
</protein>
<feature type="transmembrane region" description="Helical" evidence="2">
    <location>
        <begin position="160"/>
        <end position="181"/>
    </location>
</feature>
<comment type="caution">
    <text evidence="3">The sequence shown here is derived from an EMBL/GenBank/DDBJ whole genome shotgun (WGS) entry which is preliminary data.</text>
</comment>
<organism evidence="3 4">
    <name type="scientific">Actinocorallia aurantiaca</name>
    <dbReference type="NCBI Taxonomy" id="46204"/>
    <lineage>
        <taxon>Bacteria</taxon>
        <taxon>Bacillati</taxon>
        <taxon>Actinomycetota</taxon>
        <taxon>Actinomycetes</taxon>
        <taxon>Streptosporangiales</taxon>
        <taxon>Thermomonosporaceae</taxon>
        <taxon>Actinocorallia</taxon>
    </lineage>
</organism>
<evidence type="ECO:0000313" key="4">
    <source>
        <dbReference type="Proteomes" id="UP001501842"/>
    </source>
</evidence>
<sequence length="398" mass="41513">MQQENEGAGNGGAPVEGRTGPQPVFAEPTQSGAYSVVREPEDSAENPIGTPVAGAFDRGRDDGQGGDPAVAPVPPAPVPSPSSGDDAAFGGLDDGPGVAGYAGVDLSGPAEPPKAGIPSSGNWQMPEWMREETEANRAAGTGTGGGFDEQEMRKDRSRTFLFAGLGTLAVAGIVALGIYVLTGDGDDAQTEVKAQPGVTAPSVGQTEQAELPPRKKLMAFKGGGSPVTGQFADPASGLTVPQLGGGWVEPDKKNRLAQSGWSGQQILVTEKKGTQLWYGTVLTSRLGPVERRIWAKGGDLEKNAAAVASSLESRLYGFPHTTNELASQPLKVEGRDGWLVARYLKYDRAPVRSTAEVVVTALVDTGKQYPSVLFVSMPNTHKKLWPDINTVISQLKAG</sequence>
<feature type="compositionally biased region" description="Low complexity" evidence="1">
    <location>
        <begin position="81"/>
        <end position="91"/>
    </location>
</feature>
<gene>
    <name evidence="3" type="ORF">GCM10010439_52700</name>
</gene>
<keyword evidence="4" id="KW-1185">Reference proteome</keyword>
<evidence type="ECO:0000313" key="3">
    <source>
        <dbReference type="EMBL" id="GAA2733216.1"/>
    </source>
</evidence>
<feature type="compositionally biased region" description="Pro residues" evidence="1">
    <location>
        <begin position="71"/>
        <end position="80"/>
    </location>
</feature>